<comment type="caution">
    <text evidence="2">The sequence shown here is derived from an EMBL/GenBank/DDBJ whole genome shotgun (WGS) entry which is preliminary data.</text>
</comment>
<accession>A0ABQ1QS97</accession>
<feature type="transmembrane region" description="Helical" evidence="1">
    <location>
        <begin position="45"/>
        <end position="61"/>
    </location>
</feature>
<keyword evidence="1" id="KW-0472">Membrane</keyword>
<dbReference type="EMBL" id="BMFH01000001">
    <property type="protein sequence ID" value="GGD40959.1"/>
    <property type="molecule type" value="Genomic_DNA"/>
</dbReference>
<dbReference type="Proteomes" id="UP000625780">
    <property type="component" value="Unassembled WGS sequence"/>
</dbReference>
<keyword evidence="1" id="KW-1133">Transmembrane helix</keyword>
<gene>
    <name evidence="2" type="ORF">GCM10011361_05140</name>
</gene>
<reference evidence="3" key="1">
    <citation type="journal article" date="2019" name="Int. J. Syst. Evol. Microbiol.">
        <title>The Global Catalogue of Microorganisms (GCM) 10K type strain sequencing project: providing services to taxonomists for standard genome sequencing and annotation.</title>
        <authorList>
            <consortium name="The Broad Institute Genomics Platform"/>
            <consortium name="The Broad Institute Genome Sequencing Center for Infectious Disease"/>
            <person name="Wu L."/>
            <person name="Ma J."/>
        </authorList>
    </citation>
    <scope>NUCLEOTIDE SEQUENCE [LARGE SCALE GENOMIC DNA]</scope>
    <source>
        <strain evidence="3">CGMCC 1.12606</strain>
    </source>
</reference>
<sequence length="146" mass="17129">MSLAFGGVWENLFASLGFGDERLASYLTTRAQEGKFSSTGFRFDFLFYGAAPIALAYYYKFKKGFEDPIYNRILNTYLIANAFWILIIRANFSNRFAYLSWFLMAIVITYPLLKKHFINKQFKFLGLVTIVYYGFTYAMYYILIKD</sequence>
<evidence type="ECO:0000256" key="1">
    <source>
        <dbReference type="SAM" id="Phobius"/>
    </source>
</evidence>
<feature type="transmembrane region" description="Helical" evidence="1">
    <location>
        <begin position="125"/>
        <end position="144"/>
    </location>
</feature>
<organism evidence="2 3">
    <name type="scientific">Muriicola marianensis</name>
    <dbReference type="NCBI Taxonomy" id="1324801"/>
    <lineage>
        <taxon>Bacteria</taxon>
        <taxon>Pseudomonadati</taxon>
        <taxon>Bacteroidota</taxon>
        <taxon>Flavobacteriia</taxon>
        <taxon>Flavobacteriales</taxon>
        <taxon>Flavobacteriaceae</taxon>
        <taxon>Muriicola</taxon>
    </lineage>
</organism>
<keyword evidence="1" id="KW-0812">Transmembrane</keyword>
<proteinExistence type="predicted"/>
<keyword evidence="3" id="KW-1185">Reference proteome</keyword>
<feature type="transmembrane region" description="Helical" evidence="1">
    <location>
        <begin position="73"/>
        <end position="90"/>
    </location>
</feature>
<name>A0ABQ1QS97_9FLAO</name>
<feature type="transmembrane region" description="Helical" evidence="1">
    <location>
        <begin position="96"/>
        <end position="113"/>
    </location>
</feature>
<evidence type="ECO:0000313" key="2">
    <source>
        <dbReference type="EMBL" id="GGD40959.1"/>
    </source>
</evidence>
<evidence type="ECO:0008006" key="4">
    <source>
        <dbReference type="Google" id="ProtNLM"/>
    </source>
</evidence>
<protein>
    <recommendedName>
        <fullName evidence="4">Tryptophan-rich sensory protein</fullName>
    </recommendedName>
</protein>
<evidence type="ECO:0000313" key="3">
    <source>
        <dbReference type="Proteomes" id="UP000625780"/>
    </source>
</evidence>